<feature type="non-terminal residue" evidence="2">
    <location>
        <position position="205"/>
    </location>
</feature>
<comment type="caution">
    <text evidence="2">The sequence shown here is derived from an EMBL/GenBank/DDBJ whole genome shotgun (WGS) entry which is preliminary data.</text>
</comment>
<keyword evidence="3" id="KW-1185">Reference proteome</keyword>
<name>A0A2C6KVZ8_9APIC</name>
<dbReference type="GeneID" id="94428207"/>
<evidence type="ECO:0000313" key="3">
    <source>
        <dbReference type="Proteomes" id="UP000221165"/>
    </source>
</evidence>
<accession>A0A2C6KVZ8</accession>
<dbReference type="AlphaFoldDB" id="A0A2C6KVZ8"/>
<dbReference type="Proteomes" id="UP000221165">
    <property type="component" value="Unassembled WGS sequence"/>
</dbReference>
<dbReference type="EMBL" id="MIGC01002284">
    <property type="protein sequence ID" value="PHJ21347.1"/>
    <property type="molecule type" value="Genomic_DNA"/>
</dbReference>
<sequence length="205" mass="22644">MALPRPLHYHSSIPESVSESPRIAPTTVTADAAHASSSGHRPYQKGTERRRFSAFSARVLRPLKIEGIGTHGHHGQEGDQKATSWFSDKKGVRVRNTTDSRAAERPAEDHNPLCRWAADPSYMPSQDNGMCTVCLGLPARRRRCSAPTQSTYVRRRASCTFWPARMPGKGRTRSNSCVCSGSRDLEAGLRLPIPVRRTIQDGPRG</sequence>
<evidence type="ECO:0000313" key="2">
    <source>
        <dbReference type="EMBL" id="PHJ21347.1"/>
    </source>
</evidence>
<gene>
    <name evidence="2" type="ORF">CSUI_004812</name>
</gene>
<reference evidence="2 3" key="1">
    <citation type="journal article" date="2017" name="Int. J. Parasitol.">
        <title>The genome of the protozoan parasite Cystoisospora suis and a reverse vaccinology approach to identify vaccine candidates.</title>
        <authorList>
            <person name="Palmieri N."/>
            <person name="Shrestha A."/>
            <person name="Ruttkowski B."/>
            <person name="Beck T."/>
            <person name="Vogl C."/>
            <person name="Tomley F."/>
            <person name="Blake D.P."/>
            <person name="Joachim A."/>
        </authorList>
    </citation>
    <scope>NUCLEOTIDE SEQUENCE [LARGE SCALE GENOMIC DNA]</scope>
    <source>
        <strain evidence="2 3">Wien I</strain>
    </source>
</reference>
<organism evidence="2 3">
    <name type="scientific">Cystoisospora suis</name>
    <dbReference type="NCBI Taxonomy" id="483139"/>
    <lineage>
        <taxon>Eukaryota</taxon>
        <taxon>Sar</taxon>
        <taxon>Alveolata</taxon>
        <taxon>Apicomplexa</taxon>
        <taxon>Conoidasida</taxon>
        <taxon>Coccidia</taxon>
        <taxon>Eucoccidiorida</taxon>
        <taxon>Eimeriorina</taxon>
        <taxon>Sarcocystidae</taxon>
        <taxon>Cystoisospora</taxon>
    </lineage>
</organism>
<dbReference type="VEuPathDB" id="ToxoDB:CSUI_004812"/>
<evidence type="ECO:0000256" key="1">
    <source>
        <dbReference type="SAM" id="MobiDB-lite"/>
    </source>
</evidence>
<dbReference type="RefSeq" id="XP_067923030.1">
    <property type="nucleotide sequence ID" value="XM_068064996.1"/>
</dbReference>
<protein>
    <submittedName>
        <fullName evidence="2">Uncharacterized protein</fullName>
    </submittedName>
</protein>
<proteinExistence type="predicted"/>
<feature type="region of interest" description="Disordered" evidence="1">
    <location>
        <begin position="1"/>
        <end position="51"/>
    </location>
</feature>